<name>F6FGJ8_MYCHI</name>
<reference evidence="1 2" key="1">
    <citation type="journal article" date="2011" name="J. Bacteriol.">
        <title>Complete genome sequences of two hemotropic Mycoplasmas, Mycoplasma haemofelis strain Ohio2 and Mycoplasma suis strain Illinois.</title>
        <authorList>
            <person name="Messick J.B."/>
            <person name="Santos A.P."/>
            <person name="Guimaraes A.M."/>
        </authorList>
    </citation>
    <scope>NUCLEOTIDE SEQUENCE [LARGE SCALE GENOMIC DNA]</scope>
    <source>
        <strain evidence="1 2">Ohio2</strain>
    </source>
</reference>
<gene>
    <name evidence="1" type="ordered locus">MHF_1400</name>
</gene>
<dbReference type="STRING" id="859194.MHF_1400"/>
<protein>
    <submittedName>
        <fullName evidence="1">Uncharacterized protein</fullName>
    </submittedName>
</protein>
<dbReference type="KEGG" id="mhf:MHF_1400"/>
<organism evidence="1 2">
    <name type="scientific">Mycoplasma haemofelis (strain Ohio2)</name>
    <dbReference type="NCBI Taxonomy" id="859194"/>
    <lineage>
        <taxon>Bacteria</taxon>
        <taxon>Bacillati</taxon>
        <taxon>Mycoplasmatota</taxon>
        <taxon>Mollicutes</taxon>
        <taxon>Mycoplasmataceae</taxon>
        <taxon>Mycoplasma</taxon>
    </lineage>
</organism>
<sequence>MAISPTAAKGLLTLGGIGAAGGGLAGGIYLHKQNQTIHTYIKSLSLELISSLDSSKVDAQWNAEFELDKEKIKSTLPKVDSSEKLKDWCSESLKVKSGGNESLIANVKKWCVIGTIEERLSRNTGKSFILDSEDSEWEKIYTSEDVKTVREAIGITTTQGTDNKDANKQKIKDFCSSTKIKKFLAETKNTSFDRVEKLCMKANG</sequence>
<dbReference type="EMBL" id="CP002808">
    <property type="protein sequence ID" value="AEG73636.1"/>
    <property type="molecule type" value="Genomic_DNA"/>
</dbReference>
<proteinExistence type="predicted"/>
<accession>F6FGJ8</accession>
<dbReference type="BioCyc" id="MHAE859194:G1GR7-1396-MONOMER"/>
<evidence type="ECO:0000313" key="1">
    <source>
        <dbReference type="EMBL" id="AEG73636.1"/>
    </source>
</evidence>
<dbReference type="HOGENOM" id="CLU_113690_0_0_14"/>
<evidence type="ECO:0000313" key="2">
    <source>
        <dbReference type="Proteomes" id="UP000007952"/>
    </source>
</evidence>
<dbReference type="AlphaFoldDB" id="F6FGJ8"/>
<dbReference type="Proteomes" id="UP000007952">
    <property type="component" value="Chromosome"/>
</dbReference>
<reference key="2">
    <citation type="submission" date="2011-05" db="EMBL/GenBank/DDBJ databases">
        <title>The Genome of Mycoplasma haemofelis Strain Ohio2, a pathogenic hemoplasma of the cat.</title>
        <authorList>
            <person name="Santos A.P."/>
            <person name="Guimaraes A.M.S."/>
            <person name="SanMiguel P.J."/>
            <person name="Martin S.W."/>
            <person name="Messick J.B."/>
        </authorList>
    </citation>
    <scope>NUCLEOTIDE SEQUENCE</scope>
    <source>
        <strain>Ohio2</strain>
    </source>
</reference>